<sequence length="63" mass="7276">MVILGGQCLILSQYLINLHIMHGFKSSSLPNSWFLIKCLCMLRCNSFNQLSNNYSYLSSRPYL</sequence>
<reference evidence="1" key="1">
    <citation type="submission" date="2014-09" db="EMBL/GenBank/DDBJ databases">
        <authorList>
            <person name="Magalhaes I.L.F."/>
            <person name="Oliveira U."/>
            <person name="Santos F.R."/>
            <person name="Vidigal T.H.D.A."/>
            <person name="Brescovit A.D."/>
            <person name="Santos A.J."/>
        </authorList>
    </citation>
    <scope>NUCLEOTIDE SEQUENCE</scope>
    <source>
        <tissue evidence="1">Shoot tissue taken approximately 20 cm above the soil surface</tissue>
    </source>
</reference>
<accession>A0A0A9ARG2</accession>
<reference evidence="1" key="2">
    <citation type="journal article" date="2015" name="Data Brief">
        <title>Shoot transcriptome of the giant reed, Arundo donax.</title>
        <authorList>
            <person name="Barrero R.A."/>
            <person name="Guerrero F.D."/>
            <person name="Moolhuijzen P."/>
            <person name="Goolsby J.A."/>
            <person name="Tidwell J."/>
            <person name="Bellgard S.E."/>
            <person name="Bellgard M.I."/>
        </authorList>
    </citation>
    <scope>NUCLEOTIDE SEQUENCE</scope>
    <source>
        <tissue evidence="1">Shoot tissue taken approximately 20 cm above the soil surface</tissue>
    </source>
</reference>
<evidence type="ECO:0000313" key="1">
    <source>
        <dbReference type="EMBL" id="JAD53711.1"/>
    </source>
</evidence>
<dbReference type="AlphaFoldDB" id="A0A0A9ARG2"/>
<protein>
    <submittedName>
        <fullName evidence="1">Uncharacterized protein</fullName>
    </submittedName>
</protein>
<organism evidence="1">
    <name type="scientific">Arundo donax</name>
    <name type="common">Giant reed</name>
    <name type="synonym">Donax arundinaceus</name>
    <dbReference type="NCBI Taxonomy" id="35708"/>
    <lineage>
        <taxon>Eukaryota</taxon>
        <taxon>Viridiplantae</taxon>
        <taxon>Streptophyta</taxon>
        <taxon>Embryophyta</taxon>
        <taxon>Tracheophyta</taxon>
        <taxon>Spermatophyta</taxon>
        <taxon>Magnoliopsida</taxon>
        <taxon>Liliopsida</taxon>
        <taxon>Poales</taxon>
        <taxon>Poaceae</taxon>
        <taxon>PACMAD clade</taxon>
        <taxon>Arundinoideae</taxon>
        <taxon>Arundineae</taxon>
        <taxon>Arundo</taxon>
    </lineage>
</organism>
<proteinExistence type="predicted"/>
<name>A0A0A9ARG2_ARUDO</name>
<dbReference type="EMBL" id="GBRH01244184">
    <property type="protein sequence ID" value="JAD53711.1"/>
    <property type="molecule type" value="Transcribed_RNA"/>
</dbReference>